<keyword evidence="3" id="KW-1185">Reference proteome</keyword>
<evidence type="ECO:0000259" key="1">
    <source>
        <dbReference type="Pfam" id="PF17921"/>
    </source>
</evidence>
<dbReference type="SUPFAM" id="SSF56672">
    <property type="entry name" value="DNA/RNA polymerases"/>
    <property type="match status" value="1"/>
</dbReference>
<dbReference type="AlphaFoldDB" id="A0A2I0KG29"/>
<name>A0A2I0KG29_PUNGR</name>
<sequence length="291" mass="32957">MALLKEFVDVFLAELPEGLPPIRGIEYQIDLVPGSALPNRPAYRCNPNEAKGLQRQVNELLEKGPLRSMPSILGESSKLQDVRNCIPSRSVRELLMREAHAEGFAGHFGEKRTLEIVKEHFYWPQMIRDVHRIIERCITCKKAKTNSKVCLDGNKRAEQIKALLEQVKKLIGNKNTAYARGVNEGRKQVHFNRGDLVWIHLRKERFPKSRWVSSLYIDEDHRHDNEADANELGSRTHEEGVKAHDLGALHVLGGPITRAKAKQIQQAMESLLMGFLSQEESNSIGSPKTFG</sequence>
<comment type="caution">
    <text evidence="2">The sequence shown here is derived from an EMBL/GenBank/DDBJ whole genome shotgun (WGS) entry which is preliminary data.</text>
</comment>
<protein>
    <recommendedName>
        <fullName evidence="1">Integrase zinc-binding domain-containing protein</fullName>
    </recommendedName>
</protein>
<gene>
    <name evidence="2" type="ORF">CRG98_012033</name>
</gene>
<dbReference type="EMBL" id="PGOL01000597">
    <property type="protein sequence ID" value="PKI67449.1"/>
    <property type="molecule type" value="Genomic_DNA"/>
</dbReference>
<dbReference type="STRING" id="22663.A0A2I0KG29"/>
<evidence type="ECO:0000313" key="3">
    <source>
        <dbReference type="Proteomes" id="UP000233551"/>
    </source>
</evidence>
<dbReference type="PANTHER" id="PTHR35046">
    <property type="entry name" value="ZINC KNUCKLE (CCHC-TYPE) FAMILY PROTEIN"/>
    <property type="match status" value="1"/>
</dbReference>
<proteinExistence type="predicted"/>
<accession>A0A2I0KG29</accession>
<dbReference type="InterPro" id="IPR043502">
    <property type="entry name" value="DNA/RNA_pol_sf"/>
</dbReference>
<dbReference type="Gene3D" id="1.10.340.70">
    <property type="match status" value="1"/>
</dbReference>
<organism evidence="2 3">
    <name type="scientific">Punica granatum</name>
    <name type="common">Pomegranate</name>
    <dbReference type="NCBI Taxonomy" id="22663"/>
    <lineage>
        <taxon>Eukaryota</taxon>
        <taxon>Viridiplantae</taxon>
        <taxon>Streptophyta</taxon>
        <taxon>Embryophyta</taxon>
        <taxon>Tracheophyta</taxon>
        <taxon>Spermatophyta</taxon>
        <taxon>Magnoliopsida</taxon>
        <taxon>eudicotyledons</taxon>
        <taxon>Gunneridae</taxon>
        <taxon>Pentapetalae</taxon>
        <taxon>rosids</taxon>
        <taxon>malvids</taxon>
        <taxon>Myrtales</taxon>
        <taxon>Lythraceae</taxon>
        <taxon>Punica</taxon>
    </lineage>
</organism>
<reference evidence="2 3" key="1">
    <citation type="submission" date="2017-11" db="EMBL/GenBank/DDBJ databases">
        <title>De-novo sequencing of pomegranate (Punica granatum L.) genome.</title>
        <authorList>
            <person name="Akparov Z."/>
            <person name="Amiraslanov A."/>
            <person name="Hajiyeva S."/>
            <person name="Abbasov M."/>
            <person name="Kaur K."/>
            <person name="Hamwieh A."/>
            <person name="Solovyev V."/>
            <person name="Salamov A."/>
            <person name="Braich B."/>
            <person name="Kosarev P."/>
            <person name="Mahmoud A."/>
            <person name="Hajiyev E."/>
            <person name="Babayeva S."/>
            <person name="Izzatullayeva V."/>
            <person name="Mammadov A."/>
            <person name="Mammadov A."/>
            <person name="Sharifova S."/>
            <person name="Ojaghi J."/>
            <person name="Eynullazada K."/>
            <person name="Bayramov B."/>
            <person name="Abdulazimova A."/>
            <person name="Shahmuradov I."/>
        </authorList>
    </citation>
    <scope>NUCLEOTIDE SEQUENCE [LARGE SCALE GENOMIC DNA]</scope>
    <source>
        <strain evidence="3">cv. AG2017</strain>
        <tissue evidence="2">Leaf</tissue>
    </source>
</reference>
<dbReference type="FunFam" id="1.10.340.70:FF:000001">
    <property type="entry name" value="Retrovirus-related Pol polyprotein from transposon gypsy-like Protein"/>
    <property type="match status" value="1"/>
</dbReference>
<dbReference type="Pfam" id="PF17921">
    <property type="entry name" value="Integrase_H2C2"/>
    <property type="match status" value="1"/>
</dbReference>
<dbReference type="PANTHER" id="PTHR35046:SF9">
    <property type="entry name" value="RNA-DIRECTED DNA POLYMERASE"/>
    <property type="match status" value="1"/>
</dbReference>
<feature type="domain" description="Integrase zinc-binding" evidence="1">
    <location>
        <begin position="89"/>
        <end position="145"/>
    </location>
</feature>
<dbReference type="InterPro" id="IPR041588">
    <property type="entry name" value="Integrase_H2C2"/>
</dbReference>
<evidence type="ECO:0000313" key="2">
    <source>
        <dbReference type="EMBL" id="PKI67449.1"/>
    </source>
</evidence>
<dbReference type="Proteomes" id="UP000233551">
    <property type="component" value="Unassembled WGS sequence"/>
</dbReference>